<evidence type="ECO:0000313" key="3">
    <source>
        <dbReference type="Proteomes" id="UP000011021"/>
    </source>
</evidence>
<dbReference type="RefSeq" id="WP_005675107.1">
    <property type="nucleotide sequence ID" value="NZ_CP146288.1"/>
</dbReference>
<evidence type="ECO:0000256" key="1">
    <source>
        <dbReference type="SAM" id="Phobius"/>
    </source>
</evidence>
<feature type="transmembrane region" description="Helical" evidence="1">
    <location>
        <begin position="29"/>
        <end position="46"/>
    </location>
</feature>
<evidence type="ECO:0000313" key="2">
    <source>
        <dbReference type="EMBL" id="EFV93725.1"/>
    </source>
</evidence>
<comment type="caution">
    <text evidence="2">The sequence shown here is derived from an EMBL/GenBank/DDBJ whole genome shotgun (WGS) entry which is preliminary data.</text>
</comment>
<sequence>MRLSWQVLVAVLSLAYPLAWYWGREAGLFSWLAGGMAVLWGVRALLQRTRGQRVLSWGLAAFFVLVLLFERQHAMYWYPVLVNLLMLALFGGSLLTGQSIVERLARMQHPDLPPRGVRYTRRVTQVWCGFFLFNIAVILALIASSSWRAWALYTGVIAYGLMALLFSIEWLYRRRVMRLDAQS</sequence>
<dbReference type="STRING" id="887898.HMPREF0551_2621"/>
<dbReference type="HOGENOM" id="CLU_108379_1_0_4"/>
<feature type="transmembrane region" description="Helical" evidence="1">
    <location>
        <begin position="150"/>
        <end position="172"/>
    </location>
</feature>
<keyword evidence="1" id="KW-1133">Transmembrane helix</keyword>
<dbReference type="Proteomes" id="UP000011021">
    <property type="component" value="Unassembled WGS sequence"/>
</dbReference>
<feature type="transmembrane region" description="Helical" evidence="1">
    <location>
        <begin position="53"/>
        <end position="69"/>
    </location>
</feature>
<dbReference type="AlphaFoldDB" id="E7S0R0"/>
<protein>
    <recommendedName>
        <fullName evidence="4">Intracellular septation protein A</fullName>
    </recommendedName>
</protein>
<dbReference type="eggNOG" id="COG4648">
    <property type="taxonomic scope" value="Bacteria"/>
</dbReference>
<proteinExistence type="predicted"/>
<keyword evidence="3" id="KW-1185">Reference proteome</keyword>
<gene>
    <name evidence="2" type="ORF">HMPREF0551_2621</name>
</gene>
<accession>E7S0R0</accession>
<keyword evidence="1" id="KW-0812">Transmembrane</keyword>
<keyword evidence="1" id="KW-0472">Membrane</keyword>
<name>E7S0R0_9BURK</name>
<feature type="transmembrane region" description="Helical" evidence="1">
    <location>
        <begin position="75"/>
        <end position="97"/>
    </location>
</feature>
<dbReference type="EMBL" id="AEQP01000024">
    <property type="protein sequence ID" value="EFV93725.1"/>
    <property type="molecule type" value="Genomic_DNA"/>
</dbReference>
<reference evidence="2 3" key="1">
    <citation type="submission" date="2010-12" db="EMBL/GenBank/DDBJ databases">
        <authorList>
            <person name="Muzny D."/>
            <person name="Qin X."/>
            <person name="Deng J."/>
            <person name="Jiang H."/>
            <person name="Liu Y."/>
            <person name="Qu J."/>
            <person name="Song X.-Z."/>
            <person name="Zhang L."/>
            <person name="Thornton R."/>
            <person name="Coyle M."/>
            <person name="Francisco L."/>
            <person name="Jackson L."/>
            <person name="Javaid M."/>
            <person name="Korchina V."/>
            <person name="Kovar C."/>
            <person name="Mata R."/>
            <person name="Mathew T."/>
            <person name="Ngo R."/>
            <person name="Nguyen L."/>
            <person name="Nguyen N."/>
            <person name="Okwuonu G."/>
            <person name="Ongeri F."/>
            <person name="Pham C."/>
            <person name="Simmons D."/>
            <person name="Wilczek-Boney K."/>
            <person name="Hale W."/>
            <person name="Jakkamsetti A."/>
            <person name="Pham P."/>
            <person name="Ruth R."/>
            <person name="San Lucas F."/>
            <person name="Warren J."/>
            <person name="Zhang J."/>
            <person name="Zhao Z."/>
            <person name="Zhou C."/>
            <person name="Zhu D."/>
            <person name="Lee S."/>
            <person name="Bess C."/>
            <person name="Blankenburg K."/>
            <person name="Forbes L."/>
            <person name="Fu Q."/>
            <person name="Gubbala S."/>
            <person name="Hirani K."/>
            <person name="Jayaseelan J.C."/>
            <person name="Lara F."/>
            <person name="Munidasa M."/>
            <person name="Palculict T."/>
            <person name="Patil S."/>
            <person name="Pu L.-L."/>
            <person name="Saada N."/>
            <person name="Tang L."/>
            <person name="Weissenberger G."/>
            <person name="Zhu Y."/>
            <person name="Hemphill L."/>
            <person name="Shang Y."/>
            <person name="Youmans B."/>
            <person name="Ayvaz T."/>
            <person name="Ross M."/>
            <person name="Santibanez J."/>
            <person name="Aqrawi P."/>
            <person name="Gross S."/>
            <person name="Joshi V."/>
            <person name="Fowler G."/>
            <person name="Nazareth L."/>
            <person name="Reid J."/>
            <person name="Worley K."/>
            <person name="Petrosino J."/>
            <person name="Highlander S."/>
            <person name="Gibbs R."/>
        </authorList>
    </citation>
    <scope>NUCLEOTIDE SEQUENCE [LARGE SCALE GENOMIC DNA]</scope>
    <source>
        <strain evidence="2 3">ATCC 51599</strain>
    </source>
</reference>
<feature type="transmembrane region" description="Helical" evidence="1">
    <location>
        <begin position="126"/>
        <end position="144"/>
    </location>
</feature>
<evidence type="ECO:0008006" key="4">
    <source>
        <dbReference type="Google" id="ProtNLM"/>
    </source>
</evidence>
<organism evidence="2 3">
    <name type="scientific">Lautropia mirabilis ATCC 51599</name>
    <dbReference type="NCBI Taxonomy" id="887898"/>
    <lineage>
        <taxon>Bacteria</taxon>
        <taxon>Pseudomonadati</taxon>
        <taxon>Pseudomonadota</taxon>
        <taxon>Betaproteobacteria</taxon>
        <taxon>Burkholderiales</taxon>
        <taxon>Burkholderiaceae</taxon>
        <taxon>Lautropia</taxon>
    </lineage>
</organism>